<accession>A0A9P1IE38</accession>
<sequence length="140" mass="16562">MKFLSIFLIVFLQTIFCRKNHEGDQFERSTKFLKTLQTAAETNKNELQKLFRDDFKFNDCGQVLEREQILEHILIDSKFNFVFGNIRNESRSQRIYFDVDIQSEKCRFVEKLNFGIVRIFDISTNSHNYVAESGKALQCS</sequence>
<keyword evidence="1" id="KW-0732">Signal</keyword>
<comment type="caution">
    <text evidence="3">The sequence shown here is derived from an EMBL/GenBank/DDBJ whole genome shotgun (WGS) entry which is preliminary data.</text>
</comment>
<evidence type="ECO:0000313" key="3">
    <source>
        <dbReference type="EMBL" id="CAI5443010.1"/>
    </source>
</evidence>
<dbReference type="Proteomes" id="UP001152747">
    <property type="component" value="Unassembled WGS sequence"/>
</dbReference>
<keyword evidence="4" id="KW-1185">Reference proteome</keyword>
<evidence type="ECO:0000259" key="2">
    <source>
        <dbReference type="Pfam" id="PF26530"/>
    </source>
</evidence>
<dbReference type="InterPro" id="IPR058721">
    <property type="entry name" value="NTF2_3"/>
</dbReference>
<feature type="signal peptide" evidence="1">
    <location>
        <begin position="1"/>
        <end position="17"/>
    </location>
</feature>
<name>A0A9P1IE38_9PELO</name>
<dbReference type="EMBL" id="CANHGI010000002">
    <property type="protein sequence ID" value="CAI5443010.1"/>
    <property type="molecule type" value="Genomic_DNA"/>
</dbReference>
<proteinExistence type="predicted"/>
<feature type="domain" description="NTF2-like" evidence="2">
    <location>
        <begin position="30"/>
        <end position="139"/>
    </location>
</feature>
<dbReference type="AlphaFoldDB" id="A0A9P1IE38"/>
<gene>
    <name evidence="3" type="ORF">CAMP_LOCUS5647</name>
</gene>
<evidence type="ECO:0000313" key="4">
    <source>
        <dbReference type="Proteomes" id="UP001152747"/>
    </source>
</evidence>
<organism evidence="3 4">
    <name type="scientific">Caenorhabditis angaria</name>
    <dbReference type="NCBI Taxonomy" id="860376"/>
    <lineage>
        <taxon>Eukaryota</taxon>
        <taxon>Metazoa</taxon>
        <taxon>Ecdysozoa</taxon>
        <taxon>Nematoda</taxon>
        <taxon>Chromadorea</taxon>
        <taxon>Rhabditida</taxon>
        <taxon>Rhabditina</taxon>
        <taxon>Rhabditomorpha</taxon>
        <taxon>Rhabditoidea</taxon>
        <taxon>Rhabditidae</taxon>
        <taxon>Peloderinae</taxon>
        <taxon>Caenorhabditis</taxon>
    </lineage>
</organism>
<reference evidence="3" key="1">
    <citation type="submission" date="2022-11" db="EMBL/GenBank/DDBJ databases">
        <authorList>
            <person name="Kikuchi T."/>
        </authorList>
    </citation>
    <scope>NUCLEOTIDE SEQUENCE</scope>
    <source>
        <strain evidence="3">PS1010</strain>
    </source>
</reference>
<dbReference type="Pfam" id="PF26530">
    <property type="entry name" value="NTF2_3"/>
    <property type="match status" value="1"/>
</dbReference>
<protein>
    <recommendedName>
        <fullName evidence="2">NTF2-like domain-containing protein</fullName>
    </recommendedName>
</protein>
<feature type="chain" id="PRO_5040503893" description="NTF2-like domain-containing protein" evidence="1">
    <location>
        <begin position="18"/>
        <end position="140"/>
    </location>
</feature>
<evidence type="ECO:0000256" key="1">
    <source>
        <dbReference type="SAM" id="SignalP"/>
    </source>
</evidence>